<keyword evidence="2" id="KW-1185">Reference proteome</keyword>
<dbReference type="Proteomes" id="UP001145114">
    <property type="component" value="Unassembled WGS sequence"/>
</dbReference>
<evidence type="ECO:0000313" key="2">
    <source>
        <dbReference type="Proteomes" id="UP001145114"/>
    </source>
</evidence>
<protein>
    <submittedName>
        <fullName evidence="1">Uncharacterized protein</fullName>
    </submittedName>
</protein>
<comment type="caution">
    <text evidence="1">The sequence shown here is derived from an EMBL/GenBank/DDBJ whole genome shotgun (WGS) entry which is preliminary data.</text>
</comment>
<reference evidence="1" key="1">
    <citation type="submission" date="2022-06" db="EMBL/GenBank/DDBJ databases">
        <title>Phylogenomic reconstructions and comparative analyses of Kickxellomycotina fungi.</title>
        <authorList>
            <person name="Reynolds N.K."/>
            <person name="Stajich J.E."/>
            <person name="Barry K."/>
            <person name="Grigoriev I.V."/>
            <person name="Crous P."/>
            <person name="Smith M.E."/>
        </authorList>
    </citation>
    <scope>NUCLEOTIDE SEQUENCE</scope>
    <source>
        <strain evidence="1">RSA 2271</strain>
    </source>
</reference>
<gene>
    <name evidence="1" type="ORF">EV182_003308</name>
</gene>
<dbReference type="EMBL" id="JAMZIH010000838">
    <property type="protein sequence ID" value="KAJ1678810.1"/>
    <property type="molecule type" value="Genomic_DNA"/>
</dbReference>
<organism evidence="1 2">
    <name type="scientific">Spiromyces aspiralis</name>
    <dbReference type="NCBI Taxonomy" id="68401"/>
    <lineage>
        <taxon>Eukaryota</taxon>
        <taxon>Fungi</taxon>
        <taxon>Fungi incertae sedis</taxon>
        <taxon>Zoopagomycota</taxon>
        <taxon>Kickxellomycotina</taxon>
        <taxon>Kickxellomycetes</taxon>
        <taxon>Kickxellales</taxon>
        <taxon>Kickxellaceae</taxon>
        <taxon>Spiromyces</taxon>
    </lineage>
</organism>
<proteinExistence type="predicted"/>
<accession>A0ACC1HS09</accession>
<sequence length="228" mass="25183">MDSTTSSAISIQSILKKFDNVDPDYRHMAAYDLDRLLDKPSFDAQKQEHVIIDKLLRALGDNSEDIAGLAMSCLAKLAKRCDTDISNVILSKLAGMARDRDNRRQDKLRPVARQAMKQVLQGLAPNPKAASYIPNNIISQVLDELETLGNAHQQESEKLDFMSILTELLKRSNASTFLNKSIASRSEAVLVEALESGLSSYRKSATIGIRELVANLPDNEARGTLEVL</sequence>
<name>A0ACC1HS09_9FUNG</name>
<feature type="non-terminal residue" evidence="1">
    <location>
        <position position="228"/>
    </location>
</feature>
<evidence type="ECO:0000313" key="1">
    <source>
        <dbReference type="EMBL" id="KAJ1678810.1"/>
    </source>
</evidence>